<evidence type="ECO:0000256" key="1">
    <source>
        <dbReference type="SAM" id="SignalP"/>
    </source>
</evidence>
<dbReference type="RefSeq" id="WP_037273627.1">
    <property type="nucleotide sequence ID" value="NZ_KN293980.1"/>
</dbReference>
<gene>
    <name evidence="2" type="ORF">rosmuc_02435</name>
</gene>
<reference evidence="2 3" key="1">
    <citation type="submission" date="2013-01" db="EMBL/GenBank/DDBJ databases">
        <authorList>
            <person name="Fiebig A."/>
            <person name="Goeker M."/>
            <person name="Klenk H.-P.P."/>
        </authorList>
    </citation>
    <scope>NUCLEOTIDE SEQUENCE [LARGE SCALE GENOMIC DNA]</scope>
    <source>
        <strain evidence="2 3">DSM 17069</strain>
    </source>
</reference>
<dbReference type="STRING" id="215743.ROSMUCSMR3_03121"/>
<dbReference type="AlphaFoldDB" id="A0A0A0HNI9"/>
<evidence type="ECO:0000313" key="2">
    <source>
        <dbReference type="EMBL" id="KGM87698.1"/>
    </source>
</evidence>
<dbReference type="EMBL" id="AONH01000013">
    <property type="protein sequence ID" value="KGM87698.1"/>
    <property type="molecule type" value="Genomic_DNA"/>
</dbReference>
<dbReference type="InterPro" id="IPR007485">
    <property type="entry name" value="LPS_assembly_LptE"/>
</dbReference>
<accession>A0A0A0HNI9</accession>
<dbReference type="Gene3D" id="3.30.160.150">
    <property type="entry name" value="Lipoprotein like domain"/>
    <property type="match status" value="1"/>
</dbReference>
<dbReference type="Pfam" id="PF04390">
    <property type="entry name" value="LptE"/>
    <property type="match status" value="1"/>
</dbReference>
<dbReference type="eggNOG" id="COG5468">
    <property type="taxonomic scope" value="Bacteria"/>
</dbReference>
<feature type="chain" id="PRO_5001962898" evidence="1">
    <location>
        <begin position="28"/>
        <end position="163"/>
    </location>
</feature>
<organism evidence="2 3">
    <name type="scientific">Roseovarius mucosus DSM 17069</name>
    <dbReference type="NCBI Taxonomy" id="1288298"/>
    <lineage>
        <taxon>Bacteria</taxon>
        <taxon>Pseudomonadati</taxon>
        <taxon>Pseudomonadota</taxon>
        <taxon>Alphaproteobacteria</taxon>
        <taxon>Rhodobacterales</taxon>
        <taxon>Roseobacteraceae</taxon>
        <taxon>Roseovarius</taxon>
    </lineage>
</organism>
<name>A0A0A0HNI9_9RHOB</name>
<evidence type="ECO:0000313" key="3">
    <source>
        <dbReference type="Proteomes" id="UP000030021"/>
    </source>
</evidence>
<dbReference type="HOGENOM" id="CLU_117986_0_1_5"/>
<protein>
    <submittedName>
        <fullName evidence="2">Putative secreted (Periplasmic) protein</fullName>
    </submittedName>
</protein>
<comment type="caution">
    <text evidence="2">The sequence shown here is derived from an EMBL/GenBank/DDBJ whole genome shotgun (WGS) entry which is preliminary data.</text>
</comment>
<dbReference type="PATRIC" id="fig|1288298.3.peg.2448"/>
<dbReference type="PROSITE" id="PS51257">
    <property type="entry name" value="PROKAR_LIPOPROTEIN"/>
    <property type="match status" value="1"/>
</dbReference>
<feature type="signal peptide" evidence="1">
    <location>
        <begin position="1"/>
        <end position="27"/>
    </location>
</feature>
<dbReference type="Proteomes" id="UP000030021">
    <property type="component" value="Unassembled WGS sequence"/>
</dbReference>
<sequence length="163" mass="17227">MSWCNRRFLLLSALALVAGCGFAPAYAPGGAGSALMGRVAVEAPDTRATYLLTQEIETRLGRPANPRYALIPVVTLNTQAMAINRNNVASRFNLLGTVAYSLRDLETGAIVTSGDVTSFTGYSATGTTVAVQAAERDAEARLMAILADQLLIRLLAADLPKPE</sequence>
<keyword evidence="1" id="KW-0732">Signal</keyword>
<dbReference type="GO" id="GO:0019867">
    <property type="term" value="C:outer membrane"/>
    <property type="evidence" value="ECO:0007669"/>
    <property type="project" value="InterPro"/>
</dbReference>
<proteinExistence type="predicted"/>
<dbReference type="GO" id="GO:0043165">
    <property type="term" value="P:Gram-negative-bacterium-type cell outer membrane assembly"/>
    <property type="evidence" value="ECO:0007669"/>
    <property type="project" value="InterPro"/>
</dbReference>
<dbReference type="OrthoDB" id="7629596at2"/>